<protein>
    <recommendedName>
        <fullName evidence="2">TauD/TfdA-like domain-containing protein</fullName>
    </recommendedName>
</protein>
<reference evidence="3" key="1">
    <citation type="journal article" date="2023" name="IMA Fungus">
        <title>Comparative genomic study of the Penicillium genus elucidates a diverse pangenome and 15 lateral gene transfer events.</title>
        <authorList>
            <person name="Petersen C."/>
            <person name="Sorensen T."/>
            <person name="Nielsen M.R."/>
            <person name="Sondergaard T.E."/>
            <person name="Sorensen J.L."/>
            <person name="Fitzpatrick D.A."/>
            <person name="Frisvad J.C."/>
            <person name="Nielsen K.L."/>
        </authorList>
    </citation>
    <scope>NUCLEOTIDE SEQUENCE</scope>
    <source>
        <strain evidence="3">IBT 17514</strain>
    </source>
</reference>
<dbReference type="EMBL" id="JAQJAN010000013">
    <property type="protein sequence ID" value="KAJ5712226.1"/>
    <property type="molecule type" value="Genomic_DNA"/>
</dbReference>
<dbReference type="Proteomes" id="UP001215712">
    <property type="component" value="Unassembled WGS sequence"/>
</dbReference>
<evidence type="ECO:0000313" key="4">
    <source>
        <dbReference type="Proteomes" id="UP001215712"/>
    </source>
</evidence>
<dbReference type="Pfam" id="PF02668">
    <property type="entry name" value="TauD"/>
    <property type="match status" value="1"/>
</dbReference>
<dbReference type="GO" id="GO:0016491">
    <property type="term" value="F:oxidoreductase activity"/>
    <property type="evidence" value="ECO:0007669"/>
    <property type="project" value="UniProtKB-KW"/>
</dbReference>
<dbReference type="InterPro" id="IPR042098">
    <property type="entry name" value="TauD-like_sf"/>
</dbReference>
<reference evidence="3" key="2">
    <citation type="submission" date="2023-01" db="EMBL/GenBank/DDBJ databases">
        <authorList>
            <person name="Petersen C."/>
        </authorList>
    </citation>
    <scope>NUCLEOTIDE SEQUENCE</scope>
    <source>
        <strain evidence="3">IBT 17514</strain>
    </source>
</reference>
<evidence type="ECO:0000259" key="2">
    <source>
        <dbReference type="Pfam" id="PF02668"/>
    </source>
</evidence>
<sequence>MYHHFRTVSTIGVKAARYSTQLIRDIRISNIVPLIEVTKLEIASETTHLRAVHETLKAKGVIQLALGFSDERSIYLQRLITNLNKSHGHGLPITHSAECGWFWDVRPSPSSFQSPGHQARSETMSRFDWHTDCSYEECPPRYFALQVIQPDRCGGGTLSLLNVDRILALLSPFAQEWLSSNNYKITVPPEFIKEVGEHFIAGNLLAVKPEGESGSQLRFRDDITIPLTPNAAKALEELKGILYGDGAEEWTIHLDPKSLPRGSIILMDNRRWLHSRNEVKDPNRHLRRRLQQVCLPDAVGFGSISEEPNADLLDKARDTYTSRLKKCSSSWPVGSLDASSPHPVLITQRHHEELHELHLALSLAIKDIIERWWTDEQAQFPQRMPLEPGEEDLLRWIHLNPCLFRPWKERQGSWRPDFLVEIDEAGMEVFRICEINARFCWNGFMHGGFGQVSLSEFDLESRGLMHAANAESILGGLFKLFDNKLPLHLVKGEEHGIDIFMLIEFAKKRLGIKPRLITPEILRIIPDSSENTGFKLYCLAPAGSVDTITTDSGELVEEVHQIGLELHQREINALDPEMKRQISVRCFNDIRTILLAHDKRMLGLIREELDTLVSRKSITPRQAECLDRGITPTILPGSMALNQFITACREGAGILFGDEVTYSTWLALLEQMRCPKLEVGKTVFVVQRKIDQPKYDVLLSEGNLQRCHMVGTYHATNGEYLGLGTWRCSPGRLCAVSDGATWICSVKQNDEVRVRT</sequence>
<name>A0AAD6HF96_9EURO</name>
<dbReference type="SUPFAM" id="SSF56059">
    <property type="entry name" value="Glutathione synthetase ATP-binding domain-like"/>
    <property type="match status" value="1"/>
</dbReference>
<gene>
    <name evidence="3" type="ORF">N7493_008694</name>
</gene>
<proteinExistence type="predicted"/>
<evidence type="ECO:0000313" key="3">
    <source>
        <dbReference type="EMBL" id="KAJ5712226.1"/>
    </source>
</evidence>
<keyword evidence="1" id="KW-0560">Oxidoreductase</keyword>
<accession>A0AAD6HF96</accession>
<dbReference type="AlphaFoldDB" id="A0AAD6HF96"/>
<comment type="caution">
    <text evidence="3">The sequence shown here is derived from an EMBL/GenBank/DDBJ whole genome shotgun (WGS) entry which is preliminary data.</text>
</comment>
<keyword evidence="4" id="KW-1185">Reference proteome</keyword>
<feature type="domain" description="TauD/TfdA-like" evidence="2">
    <location>
        <begin position="118"/>
        <end position="288"/>
    </location>
</feature>
<organism evidence="3 4">
    <name type="scientific">Penicillium malachiteum</name>
    <dbReference type="NCBI Taxonomy" id="1324776"/>
    <lineage>
        <taxon>Eukaryota</taxon>
        <taxon>Fungi</taxon>
        <taxon>Dikarya</taxon>
        <taxon>Ascomycota</taxon>
        <taxon>Pezizomycotina</taxon>
        <taxon>Eurotiomycetes</taxon>
        <taxon>Eurotiomycetidae</taxon>
        <taxon>Eurotiales</taxon>
        <taxon>Aspergillaceae</taxon>
        <taxon>Penicillium</taxon>
    </lineage>
</organism>
<dbReference type="InterPro" id="IPR003819">
    <property type="entry name" value="TauD/TfdA-like"/>
</dbReference>
<evidence type="ECO:0000256" key="1">
    <source>
        <dbReference type="ARBA" id="ARBA00023002"/>
    </source>
</evidence>
<dbReference type="Gene3D" id="3.60.130.10">
    <property type="entry name" value="Clavaminate synthase-like"/>
    <property type="match status" value="1"/>
</dbReference>
<dbReference type="SUPFAM" id="SSF51197">
    <property type="entry name" value="Clavaminate synthase-like"/>
    <property type="match status" value="1"/>
</dbReference>